<sequence>MTVVIREATDGDLAAIGALHLASRMTAYAEIISAEALADTTPDAMAEWWRERYRWERDTHRFMVAEDGGTVAGFTYAGPDETPDAAILHAIHVAPGRIGSGLGRRLLADVQDWFASQPAWTSASLWVLEGNARARGFYEHHGWRFDGTTTVDAIGTAMVPMVRYRRSWSHPPVTAGQRETTPSSTVRGCWQGEGT</sequence>
<evidence type="ECO:0000256" key="3">
    <source>
        <dbReference type="SAM" id="MobiDB-lite"/>
    </source>
</evidence>
<name>A0ABT9N6R0_9ACTN</name>
<evidence type="ECO:0000256" key="2">
    <source>
        <dbReference type="ARBA" id="ARBA00023315"/>
    </source>
</evidence>
<dbReference type="SUPFAM" id="SSF55729">
    <property type="entry name" value="Acyl-CoA N-acyltransferases (Nat)"/>
    <property type="match status" value="1"/>
</dbReference>
<keyword evidence="2" id="KW-0012">Acyltransferase</keyword>
<evidence type="ECO:0000313" key="6">
    <source>
        <dbReference type="Proteomes" id="UP001240984"/>
    </source>
</evidence>
<feature type="compositionally biased region" description="Polar residues" evidence="3">
    <location>
        <begin position="177"/>
        <end position="186"/>
    </location>
</feature>
<keyword evidence="1" id="KW-0808">Transferase</keyword>
<dbReference type="RefSeq" id="WP_306838216.1">
    <property type="nucleotide sequence ID" value="NZ_JAUSRA010000001.1"/>
</dbReference>
<evidence type="ECO:0000313" key="5">
    <source>
        <dbReference type="EMBL" id="MDP9799385.1"/>
    </source>
</evidence>
<accession>A0ABT9N6R0</accession>
<comment type="caution">
    <text evidence="5">The sequence shown here is derived from an EMBL/GenBank/DDBJ whole genome shotgun (WGS) entry which is preliminary data.</text>
</comment>
<dbReference type="InterPro" id="IPR050832">
    <property type="entry name" value="Bact_Acetyltransf"/>
</dbReference>
<dbReference type="Pfam" id="PF00583">
    <property type="entry name" value="Acetyltransf_1"/>
    <property type="match status" value="1"/>
</dbReference>
<feature type="domain" description="N-acetyltransferase" evidence="4">
    <location>
        <begin position="3"/>
        <end position="166"/>
    </location>
</feature>
<dbReference type="PANTHER" id="PTHR43877">
    <property type="entry name" value="AMINOALKYLPHOSPHONATE N-ACETYLTRANSFERASE-RELATED-RELATED"/>
    <property type="match status" value="1"/>
</dbReference>
<reference evidence="5 6" key="1">
    <citation type="submission" date="2023-07" db="EMBL/GenBank/DDBJ databases">
        <title>Sequencing the genomes of 1000 actinobacteria strains.</title>
        <authorList>
            <person name="Klenk H.-P."/>
        </authorList>
    </citation>
    <scope>NUCLEOTIDE SEQUENCE [LARGE SCALE GENOMIC DNA]</scope>
    <source>
        <strain evidence="5 6">DSM 44710</strain>
    </source>
</reference>
<protein>
    <submittedName>
        <fullName evidence="5">GNAT superfamily N-acetyltransferase</fullName>
    </submittedName>
</protein>
<gene>
    <name evidence="5" type="ORF">J2S43_007897</name>
</gene>
<keyword evidence="6" id="KW-1185">Reference proteome</keyword>
<feature type="region of interest" description="Disordered" evidence="3">
    <location>
        <begin position="170"/>
        <end position="195"/>
    </location>
</feature>
<dbReference type="EMBL" id="JAUSRA010000001">
    <property type="protein sequence ID" value="MDP9799385.1"/>
    <property type="molecule type" value="Genomic_DNA"/>
</dbReference>
<dbReference type="CDD" id="cd04301">
    <property type="entry name" value="NAT_SF"/>
    <property type="match status" value="1"/>
</dbReference>
<dbReference type="PROSITE" id="PS51186">
    <property type="entry name" value="GNAT"/>
    <property type="match status" value="1"/>
</dbReference>
<organism evidence="5 6">
    <name type="scientific">Catenuloplanes nepalensis</name>
    <dbReference type="NCBI Taxonomy" id="587533"/>
    <lineage>
        <taxon>Bacteria</taxon>
        <taxon>Bacillati</taxon>
        <taxon>Actinomycetota</taxon>
        <taxon>Actinomycetes</taxon>
        <taxon>Micromonosporales</taxon>
        <taxon>Micromonosporaceae</taxon>
        <taxon>Catenuloplanes</taxon>
    </lineage>
</organism>
<dbReference type="Gene3D" id="3.40.630.30">
    <property type="match status" value="1"/>
</dbReference>
<evidence type="ECO:0000259" key="4">
    <source>
        <dbReference type="PROSITE" id="PS51186"/>
    </source>
</evidence>
<dbReference type="InterPro" id="IPR016181">
    <property type="entry name" value="Acyl_CoA_acyltransferase"/>
</dbReference>
<dbReference type="Proteomes" id="UP001240984">
    <property type="component" value="Unassembled WGS sequence"/>
</dbReference>
<evidence type="ECO:0000256" key="1">
    <source>
        <dbReference type="ARBA" id="ARBA00022679"/>
    </source>
</evidence>
<proteinExistence type="predicted"/>
<dbReference type="InterPro" id="IPR000182">
    <property type="entry name" value="GNAT_dom"/>
</dbReference>